<dbReference type="EMBL" id="DXAJ01000064">
    <property type="protein sequence ID" value="HJA02592.1"/>
    <property type="molecule type" value="Genomic_DNA"/>
</dbReference>
<evidence type="ECO:0000313" key="2">
    <source>
        <dbReference type="EMBL" id="HJA02592.1"/>
    </source>
</evidence>
<keyword evidence="1" id="KW-0472">Membrane</keyword>
<proteinExistence type="predicted"/>
<sequence length="248" mass="27185">MKYFPVIADTVFYAICALLLGFCALRFWGVSAPLAALACVFLALAVGTGVFFLERHSRRKKYLSAKQCEECDALLLHLSLSPPDQKAELLASALSKEGRKTEYEGGSLCVDGKAAELLFCMEPASADELARAIGRHGGNFILYCNRLSDSAENLLKRFPVEAVRGEEVYDLLKRTDSIPKELLGSVGAKKSHKEKLRAVLKKSSARPFFLSGTMLLIMSLFTLFPVYYLITGSVLLLLSVALRLLAPA</sequence>
<reference evidence="2" key="2">
    <citation type="submission" date="2021-04" db="EMBL/GenBank/DDBJ databases">
        <authorList>
            <person name="Gilroy R."/>
        </authorList>
    </citation>
    <scope>NUCLEOTIDE SEQUENCE</scope>
    <source>
        <strain evidence="2">CHK156-179</strain>
    </source>
</reference>
<dbReference type="Proteomes" id="UP000824221">
    <property type="component" value="Unassembled WGS sequence"/>
</dbReference>
<keyword evidence="1" id="KW-0812">Transmembrane</keyword>
<gene>
    <name evidence="2" type="ORF">H9797_04340</name>
</gene>
<protein>
    <submittedName>
        <fullName evidence="2">Uncharacterized protein</fullName>
    </submittedName>
</protein>
<dbReference type="AlphaFoldDB" id="A0A9D2H284"/>
<evidence type="ECO:0000313" key="3">
    <source>
        <dbReference type="Proteomes" id="UP000824221"/>
    </source>
</evidence>
<feature type="transmembrane region" description="Helical" evidence="1">
    <location>
        <begin position="203"/>
        <end position="221"/>
    </location>
</feature>
<feature type="transmembrane region" description="Helical" evidence="1">
    <location>
        <begin position="7"/>
        <end position="28"/>
    </location>
</feature>
<evidence type="ECO:0000256" key="1">
    <source>
        <dbReference type="SAM" id="Phobius"/>
    </source>
</evidence>
<organism evidence="2 3">
    <name type="scientific">Candidatus Gallimonas gallistercoris</name>
    <dbReference type="NCBI Taxonomy" id="2838602"/>
    <lineage>
        <taxon>Bacteria</taxon>
        <taxon>Bacillati</taxon>
        <taxon>Bacillota</taxon>
        <taxon>Clostridia</taxon>
        <taxon>Candidatus Gallimonas</taxon>
    </lineage>
</organism>
<reference evidence="2" key="1">
    <citation type="journal article" date="2021" name="PeerJ">
        <title>Extensive microbial diversity within the chicken gut microbiome revealed by metagenomics and culture.</title>
        <authorList>
            <person name="Gilroy R."/>
            <person name="Ravi A."/>
            <person name="Getino M."/>
            <person name="Pursley I."/>
            <person name="Horton D.L."/>
            <person name="Alikhan N.F."/>
            <person name="Baker D."/>
            <person name="Gharbi K."/>
            <person name="Hall N."/>
            <person name="Watson M."/>
            <person name="Adriaenssens E.M."/>
            <person name="Foster-Nyarko E."/>
            <person name="Jarju S."/>
            <person name="Secka A."/>
            <person name="Antonio M."/>
            <person name="Oren A."/>
            <person name="Chaudhuri R.R."/>
            <person name="La Ragione R."/>
            <person name="Hildebrand F."/>
            <person name="Pallen M.J."/>
        </authorList>
    </citation>
    <scope>NUCLEOTIDE SEQUENCE</scope>
    <source>
        <strain evidence="2">CHK156-179</strain>
    </source>
</reference>
<keyword evidence="1" id="KW-1133">Transmembrane helix</keyword>
<feature type="transmembrane region" description="Helical" evidence="1">
    <location>
        <begin position="34"/>
        <end position="53"/>
    </location>
</feature>
<name>A0A9D2H284_9FIRM</name>
<comment type="caution">
    <text evidence="2">The sequence shown here is derived from an EMBL/GenBank/DDBJ whole genome shotgun (WGS) entry which is preliminary data.</text>
</comment>
<accession>A0A9D2H284</accession>